<evidence type="ECO:0000313" key="3">
    <source>
        <dbReference type="EMBL" id="KAK5954421.1"/>
    </source>
</evidence>
<feature type="compositionally biased region" description="Basic and acidic residues" evidence="2">
    <location>
        <begin position="15"/>
        <end position="35"/>
    </location>
</feature>
<evidence type="ECO:0000313" key="4">
    <source>
        <dbReference type="Proteomes" id="UP001316803"/>
    </source>
</evidence>
<keyword evidence="4" id="KW-1185">Reference proteome</keyword>
<dbReference type="AlphaFoldDB" id="A0AAN8EV33"/>
<name>A0AAN8EV33_9EURO</name>
<reference evidence="3 4" key="1">
    <citation type="submission" date="2022-12" db="EMBL/GenBank/DDBJ databases">
        <title>Genomic features and morphological characterization of a novel Knufia sp. strain isolated from spacecraft assembly facility.</title>
        <authorList>
            <person name="Teixeira M."/>
            <person name="Chander A.M."/>
            <person name="Stajich J.E."/>
            <person name="Venkateswaran K."/>
        </authorList>
    </citation>
    <scope>NUCLEOTIDE SEQUENCE [LARGE SCALE GENOMIC DNA]</scope>
    <source>
        <strain evidence="3 4">FJI-L2-BK-P2</strain>
    </source>
</reference>
<keyword evidence="1" id="KW-0175">Coiled coil</keyword>
<accession>A0AAN8EV33</accession>
<evidence type="ECO:0000256" key="2">
    <source>
        <dbReference type="SAM" id="MobiDB-lite"/>
    </source>
</evidence>
<comment type="caution">
    <text evidence="3">The sequence shown here is derived from an EMBL/GenBank/DDBJ whole genome shotgun (WGS) entry which is preliminary data.</text>
</comment>
<protein>
    <submittedName>
        <fullName evidence="3">Uncharacterized protein</fullName>
    </submittedName>
</protein>
<organism evidence="3 4">
    <name type="scientific">Knufia fluminis</name>
    <dbReference type="NCBI Taxonomy" id="191047"/>
    <lineage>
        <taxon>Eukaryota</taxon>
        <taxon>Fungi</taxon>
        <taxon>Dikarya</taxon>
        <taxon>Ascomycota</taxon>
        <taxon>Pezizomycotina</taxon>
        <taxon>Eurotiomycetes</taxon>
        <taxon>Chaetothyriomycetidae</taxon>
        <taxon>Chaetothyriales</taxon>
        <taxon>Trichomeriaceae</taxon>
        <taxon>Knufia</taxon>
    </lineage>
</organism>
<sequence>MGKGNTHKRQISDGASDRNGIKRERRDAKVTDQHLYRRGSPKQRRKSISPHRPVLSPVVPLRLKNHYRPDANPNNIPIISRLDRPHPNPASKVNKLEVYESEGENGYGRNDSPGASDGRSDREAIQTTRLTDAAEDRDEAYQQLQLLDAKYQAQAREIAAMKGQINGYEQLIDIQKDTIKQSEEQRQLQSTLIDSLKAQNDSFRADIVNYTHEISHMQHAIDAGEDGKLKRKLIRYRRERNLVRDKLAVHMKDEGSALEGWTTAAEEAAALETEASGVLTMVDRIKRRRRRGDGAQ</sequence>
<gene>
    <name evidence="3" type="ORF">OHC33_004143</name>
</gene>
<evidence type="ECO:0000256" key="1">
    <source>
        <dbReference type="SAM" id="Coils"/>
    </source>
</evidence>
<dbReference type="Proteomes" id="UP001316803">
    <property type="component" value="Unassembled WGS sequence"/>
</dbReference>
<dbReference type="EMBL" id="JAKLMC020000008">
    <property type="protein sequence ID" value="KAK5954421.1"/>
    <property type="molecule type" value="Genomic_DNA"/>
</dbReference>
<feature type="region of interest" description="Disordered" evidence="2">
    <location>
        <begin position="1"/>
        <end position="123"/>
    </location>
</feature>
<feature type="coiled-coil region" evidence="1">
    <location>
        <begin position="130"/>
        <end position="213"/>
    </location>
</feature>
<proteinExistence type="predicted"/>
<feature type="compositionally biased region" description="Basic residues" evidence="2">
    <location>
        <begin position="36"/>
        <end position="49"/>
    </location>
</feature>